<reference evidence="2 3" key="1">
    <citation type="submission" date="2024-06" db="EMBL/GenBank/DDBJ databases">
        <title>A chromosome level genome sequence of Diviner's sage (Salvia divinorum).</title>
        <authorList>
            <person name="Ford S.A."/>
            <person name="Ro D.-K."/>
            <person name="Ness R.W."/>
            <person name="Phillips M.A."/>
        </authorList>
    </citation>
    <scope>NUCLEOTIDE SEQUENCE [LARGE SCALE GENOMIC DNA]</scope>
    <source>
        <strain evidence="2">SAF-2024a</strain>
        <tissue evidence="2">Leaf</tissue>
    </source>
</reference>
<evidence type="ECO:0000313" key="2">
    <source>
        <dbReference type="EMBL" id="KAL1569951.1"/>
    </source>
</evidence>
<organism evidence="2 3">
    <name type="scientific">Salvia divinorum</name>
    <name type="common">Maria pastora</name>
    <name type="synonym">Diviner's sage</name>
    <dbReference type="NCBI Taxonomy" id="28513"/>
    <lineage>
        <taxon>Eukaryota</taxon>
        <taxon>Viridiplantae</taxon>
        <taxon>Streptophyta</taxon>
        <taxon>Embryophyta</taxon>
        <taxon>Tracheophyta</taxon>
        <taxon>Spermatophyta</taxon>
        <taxon>Magnoliopsida</taxon>
        <taxon>eudicotyledons</taxon>
        <taxon>Gunneridae</taxon>
        <taxon>Pentapetalae</taxon>
        <taxon>asterids</taxon>
        <taxon>lamiids</taxon>
        <taxon>Lamiales</taxon>
        <taxon>Lamiaceae</taxon>
        <taxon>Nepetoideae</taxon>
        <taxon>Mentheae</taxon>
        <taxon>Salviinae</taxon>
        <taxon>Salvia</taxon>
        <taxon>Salvia subgen. Calosphace</taxon>
    </lineage>
</organism>
<dbReference type="EMBL" id="JBEAFC010000001">
    <property type="protein sequence ID" value="KAL1569951.1"/>
    <property type="molecule type" value="Genomic_DNA"/>
</dbReference>
<sequence length="197" mass="23140">MLQDLPREEVTRLLGSWSQPKGSAEAYEWFRPKGEQRFWPKYVWKGYIPPKYSFTTWQAVKGRLMTRDRLTFLDIDRLCPLCALEPESVSHLYFKCVKTKFVWQGIKLWLGIRRPLTTIPSAIKWMARENFGSAVKKRAKWIALAALVSLIWRGRNALIFDETPFDPERLLFQIKRITYSVLYSMFSDDLVVSALRG</sequence>
<evidence type="ECO:0000313" key="3">
    <source>
        <dbReference type="Proteomes" id="UP001567538"/>
    </source>
</evidence>
<dbReference type="Proteomes" id="UP001567538">
    <property type="component" value="Unassembled WGS sequence"/>
</dbReference>
<dbReference type="AlphaFoldDB" id="A0ABD1IRZ6"/>
<proteinExistence type="predicted"/>
<dbReference type="PANTHER" id="PTHR33116">
    <property type="entry name" value="REVERSE TRANSCRIPTASE ZINC-BINDING DOMAIN-CONTAINING PROTEIN-RELATED-RELATED"/>
    <property type="match status" value="1"/>
</dbReference>
<accession>A0ABD1IRZ6</accession>
<keyword evidence="3" id="KW-1185">Reference proteome</keyword>
<dbReference type="Pfam" id="PF13966">
    <property type="entry name" value="zf-RVT"/>
    <property type="match status" value="1"/>
</dbReference>
<evidence type="ECO:0000259" key="1">
    <source>
        <dbReference type="Pfam" id="PF13966"/>
    </source>
</evidence>
<name>A0ABD1IRZ6_SALDI</name>
<feature type="domain" description="Reverse transcriptase zinc-binding" evidence="1">
    <location>
        <begin position="24"/>
        <end position="103"/>
    </location>
</feature>
<protein>
    <recommendedName>
        <fullName evidence="1">Reverse transcriptase zinc-binding domain-containing protein</fullName>
    </recommendedName>
</protein>
<dbReference type="InterPro" id="IPR026960">
    <property type="entry name" value="RVT-Znf"/>
</dbReference>
<comment type="caution">
    <text evidence="2">The sequence shown here is derived from an EMBL/GenBank/DDBJ whole genome shotgun (WGS) entry which is preliminary data.</text>
</comment>
<dbReference type="PANTHER" id="PTHR33116:SF78">
    <property type="entry name" value="OS12G0587133 PROTEIN"/>
    <property type="match status" value="1"/>
</dbReference>
<gene>
    <name evidence="2" type="ORF">AAHA92_01363</name>
</gene>